<keyword evidence="6" id="KW-0539">Nucleus</keyword>
<keyword evidence="9" id="KW-1185">Reference proteome</keyword>
<evidence type="ECO:0000256" key="1">
    <source>
        <dbReference type="ARBA" id="ARBA00022723"/>
    </source>
</evidence>
<dbReference type="PANTHER" id="PTHR31313:SF81">
    <property type="entry name" value="TY1 ENHANCER ACTIVATOR"/>
    <property type="match status" value="1"/>
</dbReference>
<dbReference type="Pfam" id="PF04082">
    <property type="entry name" value="Fungal_trans"/>
    <property type="match status" value="1"/>
</dbReference>
<keyword evidence="2" id="KW-0862">Zinc</keyword>
<protein>
    <recommendedName>
        <fullName evidence="7">Xylanolytic transcriptional activator regulatory domain-containing protein</fullName>
    </recommendedName>
</protein>
<dbReference type="InterPro" id="IPR051615">
    <property type="entry name" value="Transcr_Regulatory_Elem"/>
</dbReference>
<keyword evidence="4" id="KW-0238">DNA-binding</keyword>
<dbReference type="Proteomes" id="UP000566819">
    <property type="component" value="Unassembled WGS sequence"/>
</dbReference>
<dbReference type="GO" id="GO:0003677">
    <property type="term" value="F:DNA binding"/>
    <property type="evidence" value="ECO:0007669"/>
    <property type="project" value="UniProtKB-KW"/>
</dbReference>
<dbReference type="InterPro" id="IPR007219">
    <property type="entry name" value="XnlR_reg_dom"/>
</dbReference>
<evidence type="ECO:0000256" key="6">
    <source>
        <dbReference type="ARBA" id="ARBA00023242"/>
    </source>
</evidence>
<proteinExistence type="predicted"/>
<organism evidence="8 9">
    <name type="scientific">Cudoniella acicularis</name>
    <dbReference type="NCBI Taxonomy" id="354080"/>
    <lineage>
        <taxon>Eukaryota</taxon>
        <taxon>Fungi</taxon>
        <taxon>Dikarya</taxon>
        <taxon>Ascomycota</taxon>
        <taxon>Pezizomycotina</taxon>
        <taxon>Leotiomycetes</taxon>
        <taxon>Helotiales</taxon>
        <taxon>Tricladiaceae</taxon>
        <taxon>Cudoniella</taxon>
    </lineage>
</organism>
<evidence type="ECO:0000256" key="3">
    <source>
        <dbReference type="ARBA" id="ARBA00023015"/>
    </source>
</evidence>
<evidence type="ECO:0000256" key="5">
    <source>
        <dbReference type="ARBA" id="ARBA00023163"/>
    </source>
</evidence>
<evidence type="ECO:0000313" key="9">
    <source>
        <dbReference type="Proteomes" id="UP000566819"/>
    </source>
</evidence>
<evidence type="ECO:0000256" key="4">
    <source>
        <dbReference type="ARBA" id="ARBA00023125"/>
    </source>
</evidence>
<name>A0A8H4W1Y9_9HELO</name>
<dbReference type="OrthoDB" id="4161332at2759"/>
<dbReference type="GO" id="GO:0008270">
    <property type="term" value="F:zinc ion binding"/>
    <property type="evidence" value="ECO:0007669"/>
    <property type="project" value="InterPro"/>
</dbReference>
<dbReference type="CDD" id="cd12148">
    <property type="entry name" value="fungal_TF_MHR"/>
    <property type="match status" value="1"/>
</dbReference>
<evidence type="ECO:0000313" key="8">
    <source>
        <dbReference type="EMBL" id="KAF4631168.1"/>
    </source>
</evidence>
<keyword evidence="1" id="KW-0479">Metal-binding</keyword>
<dbReference type="GO" id="GO:0006351">
    <property type="term" value="P:DNA-templated transcription"/>
    <property type="evidence" value="ECO:0007669"/>
    <property type="project" value="InterPro"/>
</dbReference>
<reference evidence="8 9" key="1">
    <citation type="submission" date="2020-03" db="EMBL/GenBank/DDBJ databases">
        <title>Draft Genome Sequence of Cudoniella acicularis.</title>
        <authorList>
            <person name="Buettner E."/>
            <person name="Kellner H."/>
        </authorList>
    </citation>
    <scope>NUCLEOTIDE SEQUENCE [LARGE SCALE GENOMIC DNA]</scope>
    <source>
        <strain evidence="8 9">DSM 108380</strain>
    </source>
</reference>
<evidence type="ECO:0000256" key="2">
    <source>
        <dbReference type="ARBA" id="ARBA00022833"/>
    </source>
</evidence>
<sequence length="650" mass="73421">MDGRREVPMERREFKTSPTHSSLVEALEGQIEFLEKFITRLIAADATQRDELLRNFTSPSGRVRTQSEGSLTEPSSFNSVAIPIRTHTGHLRRRKDGNAAQFYGPTSLFQISPGEPDNDLEVVEDLPNNLSVQSEKIGINNSLVSQEFGRTSQLSLAFSPRSEICCQLMATFFQHQYQYHMCLYREWFLRDYHVGGGPYYSDLLLYAICAIGALADTDVTQRELSGMFFNRAQELLYGGALESPCLTTLQALILLGHREIGQGKTSKGWLFSGMAFRLAHEMGLHLDPSNWNGSADFRIEREILRRTYWAAFIADKQLSLYFGRPPALYPGESDVRNTERIPYPVGWEFLLNKYILEGGEETSQTAYEDGLAVVAGWIHHVEFCKILHRMITEVFENRNRKTDETVLAASVLEINIALTKWLAGLPKSLHWNEWSSGDIPAFVLHLHMQYYSAMIILHRPPKQSFRDPGIASSQSIKKCYKSLGYIIKLLGVYKLKKYKYGHLPFTFIHVLATAASVILMKRQIENLSWNNPEINKPLDEILTAFDGVSGAWPCAIQVREMIASAISAPAQSEADQSRNESPPEFDIMKFIAEGGDNQNFVASNFNFELSNEDIGSFDPEFFNDAYSWGNGLGDDFAASSNLFDFETPLV</sequence>
<dbReference type="AlphaFoldDB" id="A0A8H4W1Y9"/>
<accession>A0A8H4W1Y9</accession>
<dbReference type="SMART" id="SM00906">
    <property type="entry name" value="Fungal_trans"/>
    <property type="match status" value="1"/>
</dbReference>
<feature type="domain" description="Xylanolytic transcriptional activator regulatory" evidence="7">
    <location>
        <begin position="268"/>
        <end position="344"/>
    </location>
</feature>
<comment type="caution">
    <text evidence="8">The sequence shown here is derived from an EMBL/GenBank/DDBJ whole genome shotgun (WGS) entry which is preliminary data.</text>
</comment>
<dbReference type="PANTHER" id="PTHR31313">
    <property type="entry name" value="TY1 ENHANCER ACTIVATOR"/>
    <property type="match status" value="1"/>
</dbReference>
<keyword evidence="5" id="KW-0804">Transcription</keyword>
<gene>
    <name evidence="8" type="ORF">G7Y89_g6963</name>
</gene>
<dbReference type="EMBL" id="JAAMPI010000470">
    <property type="protein sequence ID" value="KAF4631168.1"/>
    <property type="molecule type" value="Genomic_DNA"/>
</dbReference>
<keyword evidence="3" id="KW-0805">Transcription regulation</keyword>
<evidence type="ECO:0000259" key="7">
    <source>
        <dbReference type="SMART" id="SM00906"/>
    </source>
</evidence>